<dbReference type="AlphaFoldDB" id="A0A6M0RGM4"/>
<evidence type="ECO:0000313" key="3">
    <source>
        <dbReference type="EMBL" id="NEZ54993.1"/>
    </source>
</evidence>
<dbReference type="CDD" id="cd00338">
    <property type="entry name" value="Ser_Recombinase"/>
    <property type="match status" value="1"/>
</dbReference>
<proteinExistence type="predicted"/>
<dbReference type="GO" id="GO:0003677">
    <property type="term" value="F:DNA binding"/>
    <property type="evidence" value="ECO:0007669"/>
    <property type="project" value="InterPro"/>
</dbReference>
<dbReference type="EMBL" id="QXHD01000004">
    <property type="protein sequence ID" value="NEZ54993.1"/>
    <property type="molecule type" value="Genomic_DNA"/>
</dbReference>
<dbReference type="Pfam" id="PF00239">
    <property type="entry name" value="Resolvase"/>
    <property type="match status" value="1"/>
</dbReference>
<feature type="non-terminal residue" evidence="3">
    <location>
        <position position="537"/>
    </location>
</feature>
<dbReference type="Proteomes" id="UP000481033">
    <property type="component" value="Unassembled WGS sequence"/>
</dbReference>
<dbReference type="Gene3D" id="3.90.1750.20">
    <property type="entry name" value="Putative Large Serine Recombinase, Chain B, Domain 2"/>
    <property type="match status" value="1"/>
</dbReference>
<accession>A0A6M0RGM4</accession>
<dbReference type="RefSeq" id="WP_163703392.1">
    <property type="nucleotide sequence ID" value="NZ_QXHD01000004.1"/>
</dbReference>
<dbReference type="Pfam" id="PF07508">
    <property type="entry name" value="Recombinase"/>
    <property type="match status" value="1"/>
</dbReference>
<dbReference type="InterPro" id="IPR050639">
    <property type="entry name" value="SSR_resolvase"/>
</dbReference>
<dbReference type="InterPro" id="IPR011109">
    <property type="entry name" value="DNA_bind_recombinase_dom"/>
</dbReference>
<organism evidence="3 4">
    <name type="scientific">Adonisia turfae CCMR0081</name>
    <dbReference type="NCBI Taxonomy" id="2292702"/>
    <lineage>
        <taxon>Bacteria</taxon>
        <taxon>Bacillati</taxon>
        <taxon>Cyanobacteriota</taxon>
        <taxon>Adonisia</taxon>
        <taxon>Adonisia turfae</taxon>
    </lineage>
</organism>
<dbReference type="InterPro" id="IPR006119">
    <property type="entry name" value="Resolv_N"/>
</dbReference>
<dbReference type="SMART" id="SM00857">
    <property type="entry name" value="Resolvase"/>
    <property type="match status" value="1"/>
</dbReference>
<dbReference type="PANTHER" id="PTHR30461:SF23">
    <property type="entry name" value="DNA RECOMBINASE-RELATED"/>
    <property type="match status" value="1"/>
</dbReference>
<feature type="domain" description="Recombinase" evidence="2">
    <location>
        <begin position="180"/>
        <end position="325"/>
    </location>
</feature>
<protein>
    <submittedName>
        <fullName evidence="3">Recombinase family protein</fullName>
    </submittedName>
</protein>
<comment type="caution">
    <text evidence="3">The sequence shown here is derived from an EMBL/GenBank/DDBJ whole genome shotgun (WGS) entry which is preliminary data.</text>
</comment>
<dbReference type="InterPro" id="IPR025827">
    <property type="entry name" value="Zn_ribbon_recom_dom"/>
</dbReference>
<evidence type="ECO:0000259" key="1">
    <source>
        <dbReference type="PROSITE" id="PS51736"/>
    </source>
</evidence>
<dbReference type="PROSITE" id="PS51737">
    <property type="entry name" value="RECOMBINASE_DNA_BIND"/>
    <property type="match status" value="1"/>
</dbReference>
<dbReference type="GO" id="GO:0000150">
    <property type="term" value="F:DNA strand exchange activity"/>
    <property type="evidence" value="ECO:0007669"/>
    <property type="project" value="InterPro"/>
</dbReference>
<gene>
    <name evidence="3" type="ORF">DXZ20_04675</name>
</gene>
<sequence length="537" mass="61111">MPNASQGSDWSGRIQAHHQDRLAIVYVRQSTLQQVLENQESTQLQYNLVDRAVSLGWPNERILVIDEDLGKSGAEANNRIGFQRLVTEVSLNHVGLVLGIEMSRLARSCKDWHQLLEVCALFNTLIADQDGIYDPSYYNDRLLLGLKGTMSEAELHLLKQRMNQGKLNKAKRGELRLMLPTGYIRQPSGEVTFDPDEQVQSVVHLLFRKFDEIGTINGVLQYLVRHNIQLGIRLKGGLNKGKLDWRPPTRSTLHGFFRNPIYAGAYAYGRRRPSSSQSANEGRCCGPLSLLPEDWQVFLPDKFPAYITWEHYENNLSRIKENQSRAETLGSPRQGAALLSGLLTCGQCGNRLNVRYAGQNDYHGYSCTRQYSSYGGSACQSIPGEALNQYISNCVLDAVEPAALELSIKAVSQIESEQAALEKVWQQRLERAAFEADRAARHYQCVEPENRLVARQLAKTWEEKLIEKQKLQEEYQRFSRQQSQQLTEEERTLIQRLSDDIPELWNAPSTTQKQRKEIIRQLISKIVVQAEGRTEKV</sequence>
<evidence type="ECO:0000259" key="2">
    <source>
        <dbReference type="PROSITE" id="PS51737"/>
    </source>
</evidence>
<keyword evidence="4" id="KW-1185">Reference proteome</keyword>
<reference evidence="3 4" key="1">
    <citation type="journal article" date="2020" name="Microb. Ecol.">
        <title>Ecogenomics of the Marine Benthic Filamentous Cyanobacterium Adonisia.</title>
        <authorList>
            <person name="Walter J.M."/>
            <person name="Coutinho F.H."/>
            <person name="Leomil L."/>
            <person name="Hargreaves P.I."/>
            <person name="Campeao M.E."/>
            <person name="Vieira V.V."/>
            <person name="Silva B.S."/>
            <person name="Fistarol G.O."/>
            <person name="Salomon P.S."/>
            <person name="Sawabe T."/>
            <person name="Mino S."/>
            <person name="Hosokawa M."/>
            <person name="Miyashita H."/>
            <person name="Maruyama F."/>
            <person name="van Verk M.C."/>
            <person name="Dutilh B.E."/>
            <person name="Thompson C.C."/>
            <person name="Thompson F.L."/>
        </authorList>
    </citation>
    <scope>NUCLEOTIDE SEQUENCE [LARGE SCALE GENOMIC DNA]</scope>
    <source>
        <strain evidence="3 4">CCMR0081</strain>
    </source>
</reference>
<feature type="domain" description="Resolvase/invertase-type recombinase catalytic" evidence="1">
    <location>
        <begin position="22"/>
        <end position="173"/>
    </location>
</feature>
<dbReference type="Gene3D" id="3.40.50.1390">
    <property type="entry name" value="Resolvase, N-terminal catalytic domain"/>
    <property type="match status" value="1"/>
</dbReference>
<dbReference type="PANTHER" id="PTHR30461">
    <property type="entry name" value="DNA-INVERTASE FROM LAMBDOID PROPHAGE"/>
    <property type="match status" value="1"/>
</dbReference>
<name>A0A6M0RGM4_9CYAN</name>
<dbReference type="PROSITE" id="PS51736">
    <property type="entry name" value="RECOMBINASES_3"/>
    <property type="match status" value="1"/>
</dbReference>
<dbReference type="InterPro" id="IPR038109">
    <property type="entry name" value="DNA_bind_recomb_sf"/>
</dbReference>
<dbReference type="SUPFAM" id="SSF53041">
    <property type="entry name" value="Resolvase-like"/>
    <property type="match status" value="1"/>
</dbReference>
<dbReference type="Pfam" id="PF13408">
    <property type="entry name" value="Zn_ribbon_recom"/>
    <property type="match status" value="1"/>
</dbReference>
<dbReference type="InterPro" id="IPR036162">
    <property type="entry name" value="Resolvase-like_N_sf"/>
</dbReference>
<evidence type="ECO:0000313" key="4">
    <source>
        <dbReference type="Proteomes" id="UP000481033"/>
    </source>
</evidence>